<dbReference type="InterPro" id="IPR050832">
    <property type="entry name" value="Bact_Acetyltransf"/>
</dbReference>
<proteinExistence type="predicted"/>
<dbReference type="InterPro" id="IPR000182">
    <property type="entry name" value="GNAT_dom"/>
</dbReference>
<dbReference type="PANTHER" id="PTHR43877">
    <property type="entry name" value="AMINOALKYLPHOSPHONATE N-ACETYLTRANSFERASE-RELATED-RELATED"/>
    <property type="match status" value="1"/>
</dbReference>
<gene>
    <name evidence="4" type="ORF">GXP69_04920</name>
</gene>
<dbReference type="PROSITE" id="PS51186">
    <property type="entry name" value="GNAT"/>
    <property type="match status" value="1"/>
</dbReference>
<dbReference type="GO" id="GO:0016747">
    <property type="term" value="F:acyltransferase activity, transferring groups other than amino-acyl groups"/>
    <property type="evidence" value="ECO:0007669"/>
    <property type="project" value="InterPro"/>
</dbReference>
<dbReference type="SUPFAM" id="SSF55729">
    <property type="entry name" value="Acyl-CoA N-acyltransferases (Nat)"/>
    <property type="match status" value="1"/>
</dbReference>
<evidence type="ECO:0000313" key="4">
    <source>
        <dbReference type="EMBL" id="NEM97030.1"/>
    </source>
</evidence>
<dbReference type="RefSeq" id="WP_163913048.1">
    <property type="nucleotide sequence ID" value="NZ_JAAGWD010000002.1"/>
</dbReference>
<dbReference type="CDD" id="cd04301">
    <property type="entry name" value="NAT_SF"/>
    <property type="match status" value="1"/>
</dbReference>
<dbReference type="Gene3D" id="3.40.630.30">
    <property type="match status" value="1"/>
</dbReference>
<accession>A0A6B3LU47</accession>
<dbReference type="InterPro" id="IPR016181">
    <property type="entry name" value="Acyl_CoA_acyltransferase"/>
</dbReference>
<evidence type="ECO:0000259" key="3">
    <source>
        <dbReference type="PROSITE" id="PS51186"/>
    </source>
</evidence>
<evidence type="ECO:0000256" key="1">
    <source>
        <dbReference type="ARBA" id="ARBA00022679"/>
    </source>
</evidence>
<feature type="domain" description="N-acetyltransferase" evidence="3">
    <location>
        <begin position="4"/>
        <end position="175"/>
    </location>
</feature>
<dbReference type="EMBL" id="JAAGWD010000002">
    <property type="protein sequence ID" value="NEM97030.1"/>
    <property type="molecule type" value="Genomic_DNA"/>
</dbReference>
<reference evidence="4 5" key="1">
    <citation type="submission" date="2020-02" db="EMBL/GenBank/DDBJ databases">
        <authorList>
            <person name="Kim M.K."/>
        </authorList>
    </citation>
    <scope>NUCLEOTIDE SEQUENCE [LARGE SCALE GENOMIC DNA]</scope>
    <source>
        <strain evidence="4 5">BT327</strain>
    </source>
</reference>
<keyword evidence="1 4" id="KW-0808">Transferase</keyword>
<evidence type="ECO:0000313" key="5">
    <source>
        <dbReference type="Proteomes" id="UP000474777"/>
    </source>
</evidence>
<protein>
    <submittedName>
        <fullName evidence="4">GNAT family N-acetyltransferase</fullName>
    </submittedName>
</protein>
<dbReference type="AlphaFoldDB" id="A0A6B3LU47"/>
<dbReference type="Pfam" id="PF00583">
    <property type="entry name" value="Acetyltransf_1"/>
    <property type="match status" value="1"/>
</dbReference>
<comment type="caution">
    <text evidence="4">The sequence shown here is derived from an EMBL/GenBank/DDBJ whole genome shotgun (WGS) entry which is preliminary data.</text>
</comment>
<evidence type="ECO:0000256" key="2">
    <source>
        <dbReference type="ARBA" id="ARBA00023315"/>
    </source>
</evidence>
<sequence length="175" mass="20139">MPTVSIVPITVANLHTLQDIALNAYGDHYLHLWNDGGAWYIERCFSDAALKAELEDANAAFFLIYAKEELVGFLKLNIDKALDNYSSEEALELERIYLTKVASGKGVGKQVMRFTEQFAKERNKRVIWLKAMDSSHEAIRFYEQNGYNLCGTYRLDFEAMKPEYHGMVVMRKELK</sequence>
<organism evidence="4 5">
    <name type="scientific">Pontibacter burrus</name>
    <dbReference type="NCBI Taxonomy" id="2704466"/>
    <lineage>
        <taxon>Bacteria</taxon>
        <taxon>Pseudomonadati</taxon>
        <taxon>Bacteroidota</taxon>
        <taxon>Cytophagia</taxon>
        <taxon>Cytophagales</taxon>
        <taxon>Hymenobacteraceae</taxon>
        <taxon>Pontibacter</taxon>
    </lineage>
</organism>
<name>A0A6B3LU47_9BACT</name>
<keyword evidence="5" id="KW-1185">Reference proteome</keyword>
<keyword evidence="2" id="KW-0012">Acyltransferase</keyword>
<dbReference type="PANTHER" id="PTHR43877:SF2">
    <property type="entry name" value="AMINOALKYLPHOSPHONATE N-ACETYLTRANSFERASE-RELATED"/>
    <property type="match status" value="1"/>
</dbReference>
<dbReference type="Proteomes" id="UP000474777">
    <property type="component" value="Unassembled WGS sequence"/>
</dbReference>